<proteinExistence type="inferred from homology"/>
<dbReference type="PANTHER" id="PTHR43649">
    <property type="entry name" value="ARABINOSE-BINDING PROTEIN-RELATED"/>
    <property type="match status" value="1"/>
</dbReference>
<sequence>MYSTKYLGVFLAVSLISIVAACANKYDASSIGQGFGADRRSDHGGITLSLQTLQSDKNSPSYLIEEKIVNDYMQIHPNITIEFDRLNTEQQKNKLKAQAASGEVADITMVNPGAQMKPFVDSGVLAPLDDILEGELKATFQGGVLNYYTFDGKVYALPYNLNIAGIFYNKDIFAKAGLSFPKTFEELIEVTKQLRAKGVTPIAIGAKDRWTTSFLFMNILQRLNSGPGFLQDIINNKRNFNDPVFVHAVLMLQNLIQAGAFDEGATSVDSLTASNLFRTGRAAMYYIGTWEVPKIETWPDKEKVGFMKFPTVEGQGDPNDFMIAPGTAYTLSAKSKHLEESKQFLKYLMLNYPTVAFKMNAAVGLSQKVKGDFKATSYSQLQIETLNMFKDIKGGEMNFDNVIAPAVAQTHLDQLQNLFVQHVKPEDVAKEHQVSWELNTKRK</sequence>
<dbReference type="SUPFAM" id="SSF53850">
    <property type="entry name" value="Periplasmic binding protein-like II"/>
    <property type="match status" value="1"/>
</dbReference>
<feature type="chain" id="PRO_5045642296" evidence="3">
    <location>
        <begin position="22"/>
        <end position="443"/>
    </location>
</feature>
<dbReference type="InterPro" id="IPR050490">
    <property type="entry name" value="Bact_solute-bd_prot1"/>
</dbReference>
<dbReference type="EMBL" id="JAOQIO010000123">
    <property type="protein sequence ID" value="MCU6797588.1"/>
    <property type="molecule type" value="Genomic_DNA"/>
</dbReference>
<evidence type="ECO:0000313" key="4">
    <source>
        <dbReference type="EMBL" id="MCU6797588.1"/>
    </source>
</evidence>
<gene>
    <name evidence="4" type="ORF">OB236_36235</name>
</gene>
<name>A0ABT2USG9_9BACL</name>
<keyword evidence="3" id="KW-0732">Signal</keyword>
<protein>
    <submittedName>
        <fullName evidence="4">Extracellular solute-binding protein</fullName>
    </submittedName>
</protein>
<keyword evidence="2" id="KW-0813">Transport</keyword>
<feature type="signal peptide" evidence="3">
    <location>
        <begin position="1"/>
        <end position="21"/>
    </location>
</feature>
<evidence type="ECO:0000313" key="5">
    <source>
        <dbReference type="Proteomes" id="UP001652445"/>
    </source>
</evidence>
<evidence type="ECO:0000256" key="3">
    <source>
        <dbReference type="SAM" id="SignalP"/>
    </source>
</evidence>
<dbReference type="PROSITE" id="PS51257">
    <property type="entry name" value="PROKAR_LIPOPROTEIN"/>
    <property type="match status" value="1"/>
</dbReference>
<accession>A0ABT2USG9</accession>
<dbReference type="InterPro" id="IPR006059">
    <property type="entry name" value="SBP"/>
</dbReference>
<dbReference type="Proteomes" id="UP001652445">
    <property type="component" value="Unassembled WGS sequence"/>
</dbReference>
<organism evidence="4 5">
    <name type="scientific">Paenibacillus baimaensis</name>
    <dbReference type="NCBI Taxonomy" id="2982185"/>
    <lineage>
        <taxon>Bacteria</taxon>
        <taxon>Bacillati</taxon>
        <taxon>Bacillota</taxon>
        <taxon>Bacilli</taxon>
        <taxon>Bacillales</taxon>
        <taxon>Paenibacillaceae</taxon>
        <taxon>Paenibacillus</taxon>
    </lineage>
</organism>
<dbReference type="Gene3D" id="3.40.190.10">
    <property type="entry name" value="Periplasmic binding protein-like II"/>
    <property type="match status" value="2"/>
</dbReference>
<reference evidence="4 5" key="1">
    <citation type="submission" date="2022-09" db="EMBL/GenBank/DDBJ databases">
        <authorList>
            <person name="Han X.L."/>
            <person name="Wang Q."/>
            <person name="Lu T."/>
        </authorList>
    </citation>
    <scope>NUCLEOTIDE SEQUENCE [LARGE SCALE GENOMIC DNA]</scope>
    <source>
        <strain evidence="4 5">WQ 127069</strain>
    </source>
</reference>
<keyword evidence="5" id="KW-1185">Reference proteome</keyword>
<comment type="caution">
    <text evidence="4">The sequence shown here is derived from an EMBL/GenBank/DDBJ whole genome shotgun (WGS) entry which is preliminary data.</text>
</comment>
<evidence type="ECO:0000256" key="1">
    <source>
        <dbReference type="ARBA" id="ARBA00008520"/>
    </source>
</evidence>
<evidence type="ECO:0000256" key="2">
    <source>
        <dbReference type="ARBA" id="ARBA00022448"/>
    </source>
</evidence>
<dbReference type="PANTHER" id="PTHR43649:SF29">
    <property type="entry name" value="OSMOPROTECTIVE COMPOUNDS-BINDING PROTEIN GGTB"/>
    <property type="match status" value="1"/>
</dbReference>
<comment type="similarity">
    <text evidence="1">Belongs to the bacterial solute-binding protein 1 family.</text>
</comment>
<dbReference type="Pfam" id="PF01547">
    <property type="entry name" value="SBP_bac_1"/>
    <property type="match status" value="1"/>
</dbReference>
<dbReference type="RefSeq" id="WP_262688354.1">
    <property type="nucleotide sequence ID" value="NZ_JAOQIO010000123.1"/>
</dbReference>